<proteinExistence type="predicted"/>
<dbReference type="InterPro" id="IPR036116">
    <property type="entry name" value="FN3_sf"/>
</dbReference>
<name>A0A6V8KC50_9ACTN</name>
<dbReference type="InterPro" id="IPR013783">
    <property type="entry name" value="Ig-like_fold"/>
</dbReference>
<dbReference type="GO" id="GO:0004553">
    <property type="term" value="F:hydrolase activity, hydrolyzing O-glycosyl compounds"/>
    <property type="evidence" value="ECO:0007669"/>
    <property type="project" value="InterPro"/>
</dbReference>
<dbReference type="SMART" id="SM00060">
    <property type="entry name" value="FN3"/>
    <property type="match status" value="2"/>
</dbReference>
<dbReference type="SMART" id="SM00637">
    <property type="entry name" value="CBD_II"/>
    <property type="match status" value="1"/>
</dbReference>
<dbReference type="InterPro" id="IPR008965">
    <property type="entry name" value="CBM2/CBM3_carb-bd_dom_sf"/>
</dbReference>
<evidence type="ECO:0000256" key="1">
    <source>
        <dbReference type="ARBA" id="ARBA00023277"/>
    </source>
</evidence>
<evidence type="ECO:0000256" key="3">
    <source>
        <dbReference type="ARBA" id="ARBA00023326"/>
    </source>
</evidence>
<dbReference type="Pfam" id="PF00041">
    <property type="entry name" value="fn3"/>
    <property type="match status" value="1"/>
</dbReference>
<keyword evidence="3" id="KW-0624">Polysaccharide degradation</keyword>
<dbReference type="InterPro" id="IPR003961">
    <property type="entry name" value="FN3_dom"/>
</dbReference>
<reference evidence="7 8" key="2">
    <citation type="submission" date="2020-03" db="EMBL/GenBank/DDBJ databases">
        <authorList>
            <person name="Ichikawa N."/>
            <person name="Kimura A."/>
            <person name="Kitahashi Y."/>
            <person name="Uohara A."/>
        </authorList>
    </citation>
    <scope>NUCLEOTIDE SEQUENCE [LARGE SCALE GENOMIC DNA]</scope>
    <source>
        <strain evidence="7 8">NBRC 108639</strain>
    </source>
</reference>
<dbReference type="Proteomes" id="UP000482800">
    <property type="component" value="Unassembled WGS sequence"/>
</dbReference>
<feature type="domain" description="CBM2" evidence="6">
    <location>
        <begin position="262"/>
        <end position="373"/>
    </location>
</feature>
<dbReference type="SUPFAM" id="SSF49384">
    <property type="entry name" value="Carbohydrate-binding domain"/>
    <property type="match status" value="1"/>
</dbReference>
<accession>A0A6V8KC50</accession>
<feature type="compositionally biased region" description="Low complexity" evidence="4">
    <location>
        <begin position="47"/>
        <end position="62"/>
    </location>
</feature>
<protein>
    <recommendedName>
        <fullName evidence="9">Hydrolase</fullName>
    </recommendedName>
</protein>
<keyword evidence="2" id="KW-0378">Hydrolase</keyword>
<comment type="caution">
    <text evidence="7">The sequence shown here is derived from an EMBL/GenBank/DDBJ whole genome shotgun (WGS) entry which is preliminary data.</text>
</comment>
<organism evidence="7 8">
    <name type="scientific">Phytohabitans houttuyneae</name>
    <dbReference type="NCBI Taxonomy" id="1076126"/>
    <lineage>
        <taxon>Bacteria</taxon>
        <taxon>Bacillati</taxon>
        <taxon>Actinomycetota</taxon>
        <taxon>Actinomycetes</taxon>
        <taxon>Micromonosporales</taxon>
        <taxon>Micromonosporaceae</taxon>
    </lineage>
</organism>
<feature type="domain" description="Fibronectin type-III" evidence="5">
    <location>
        <begin position="69"/>
        <end position="162"/>
    </location>
</feature>
<dbReference type="GO" id="GO:0000272">
    <property type="term" value="P:polysaccharide catabolic process"/>
    <property type="evidence" value="ECO:0007669"/>
    <property type="project" value="UniProtKB-KW"/>
</dbReference>
<evidence type="ECO:0000313" key="8">
    <source>
        <dbReference type="Proteomes" id="UP000482800"/>
    </source>
</evidence>
<dbReference type="CDD" id="cd00063">
    <property type="entry name" value="FN3"/>
    <property type="match status" value="1"/>
</dbReference>
<feature type="region of interest" description="Disordered" evidence="4">
    <location>
        <begin position="46"/>
        <end position="68"/>
    </location>
</feature>
<sequence>MRSTVATRRLLPGLLAATVLPAAVFGALLAAVPGVGASPASAVVLDTSPPTRSPTSGTTPGTSPFPPSAPTNLVATAVTSGSVTLSWTASTRGCCEIVGYDVFYMQAYYDVAFSQQVGNVTTVTVTANIARTKQYTFTVTARDSMGRRSGVSNEVVVVTPNTDTGPDTTPPGTPPGFALASQTATTAQLAWTPATDDVGVTGYEVYKFDGVFISTLLATVSGTTAGVPLGAGRNQFYVRARDAAGNLSIATAALNVNGATNPPVTPGLCQVTYTNTSQWQTGFVASVTIRNTSPSTPVEGWTLTFAYPGDQRVVSAWSARVTQSNAVVTAQHADWNRVIPVGGSVTFGIYGAWSASNVAPAAFALNGTGCVVAA</sequence>
<dbReference type="SUPFAM" id="SSF49265">
    <property type="entry name" value="Fibronectin type III"/>
    <property type="match status" value="1"/>
</dbReference>
<evidence type="ECO:0000256" key="2">
    <source>
        <dbReference type="ARBA" id="ARBA00023295"/>
    </source>
</evidence>
<evidence type="ECO:0000259" key="6">
    <source>
        <dbReference type="PROSITE" id="PS51173"/>
    </source>
</evidence>
<dbReference type="Pfam" id="PF00553">
    <property type="entry name" value="CBM_2"/>
    <property type="match status" value="1"/>
</dbReference>
<evidence type="ECO:0000256" key="4">
    <source>
        <dbReference type="SAM" id="MobiDB-lite"/>
    </source>
</evidence>
<keyword evidence="8" id="KW-1185">Reference proteome</keyword>
<dbReference type="PROSITE" id="PS51173">
    <property type="entry name" value="CBM2"/>
    <property type="match status" value="1"/>
</dbReference>
<evidence type="ECO:0008006" key="9">
    <source>
        <dbReference type="Google" id="ProtNLM"/>
    </source>
</evidence>
<dbReference type="Gene3D" id="2.60.40.10">
    <property type="entry name" value="Immunoglobulins"/>
    <property type="match status" value="2"/>
</dbReference>
<dbReference type="GO" id="GO:0030247">
    <property type="term" value="F:polysaccharide binding"/>
    <property type="evidence" value="ECO:0007669"/>
    <property type="project" value="UniProtKB-UniRule"/>
</dbReference>
<evidence type="ECO:0000313" key="7">
    <source>
        <dbReference type="EMBL" id="GFJ82812.1"/>
    </source>
</evidence>
<gene>
    <name evidence="7" type="ORF">Phou_069920</name>
</gene>
<dbReference type="EMBL" id="BLPF01000002">
    <property type="protein sequence ID" value="GFJ82812.1"/>
    <property type="molecule type" value="Genomic_DNA"/>
</dbReference>
<dbReference type="PROSITE" id="PS50853">
    <property type="entry name" value="FN3"/>
    <property type="match status" value="1"/>
</dbReference>
<keyword evidence="1" id="KW-0119">Carbohydrate metabolism</keyword>
<dbReference type="InterPro" id="IPR012291">
    <property type="entry name" value="CBM2_carb-bd_dom_sf"/>
</dbReference>
<keyword evidence="2" id="KW-0326">Glycosidase</keyword>
<dbReference type="Gene3D" id="2.60.40.290">
    <property type="match status" value="1"/>
</dbReference>
<evidence type="ECO:0000259" key="5">
    <source>
        <dbReference type="PROSITE" id="PS50853"/>
    </source>
</evidence>
<dbReference type="InterPro" id="IPR001919">
    <property type="entry name" value="CBD2"/>
</dbReference>
<reference evidence="7 8" key="1">
    <citation type="submission" date="2020-03" db="EMBL/GenBank/DDBJ databases">
        <title>Whole genome shotgun sequence of Phytohabitans houttuyneae NBRC 108639.</title>
        <authorList>
            <person name="Komaki H."/>
            <person name="Tamura T."/>
        </authorList>
    </citation>
    <scope>NUCLEOTIDE SEQUENCE [LARGE SCALE GENOMIC DNA]</scope>
    <source>
        <strain evidence="7 8">NBRC 108639</strain>
    </source>
</reference>
<dbReference type="AlphaFoldDB" id="A0A6V8KC50"/>